<dbReference type="Proteomes" id="UP000679508">
    <property type="component" value="Segment"/>
</dbReference>
<reference evidence="1" key="1">
    <citation type="submission" date="2020-09" db="EMBL/GenBank/DDBJ databases">
        <title>Leviviricetes taxonomy.</title>
        <authorList>
            <person name="Stockdale S.R."/>
            <person name="Callanan J."/>
            <person name="Adriaenssens E.M."/>
            <person name="Kuhn J.H."/>
            <person name="Rumnieks J."/>
            <person name="Shkoporov A."/>
            <person name="Draper L.A."/>
            <person name="Ross P."/>
            <person name="Hill C."/>
        </authorList>
    </citation>
    <scope>NUCLEOTIDE SEQUENCE</scope>
</reference>
<name>A0A8S5L026_9VIRU</name>
<evidence type="ECO:0000313" key="1">
    <source>
        <dbReference type="EMBL" id="DAD50920.1"/>
    </source>
</evidence>
<accession>A0A8S5L026</accession>
<dbReference type="RefSeq" id="YP_010769618.1">
    <property type="nucleotide sequence ID" value="NC_074028.1"/>
</dbReference>
<evidence type="ECO:0000313" key="2">
    <source>
        <dbReference type="Proteomes" id="UP000679508"/>
    </source>
</evidence>
<gene>
    <name evidence="1" type="primary">SRR5467139_2_1</name>
</gene>
<proteinExistence type="predicted"/>
<protein>
    <submittedName>
        <fullName evidence="1">Maturation protein</fullName>
    </submittedName>
</protein>
<keyword evidence="2" id="KW-1185">Reference proteome</keyword>
<dbReference type="GeneID" id="80398690"/>
<dbReference type="KEGG" id="vg:80398690"/>
<sequence length="426" mass="48848">MTITSADFYEVTARWPNSTDRVFNAGTRTKHVPYKKGRDLEPLPYYRVLRVGREFSDWGFNPPNQYVSVNANLNAVSEPPEAELINKSISDSSVLQYYYNKAYARFTEHARQAEVDLMAMIGERKRTAAMVSGRILQLTNIVDSLTRDAAYVFDSFYQDKPRKPALRKRRSKVARSLKKAFGFPPDHPGNRMINTTLQKPGVLSTPAALWLELNWGWKPMLDDIQGLVELMAEPIPPVRVTGKYQVPVTRPFSKRFGSLKRWYWSSTIPDGKFLIRIQVQLIQSSRIKDSFTSLGLTNIFQSAYELTPWSWLFDYGTSLGSFISGLDDGLEFSYKHGQVMRLLKYSEVAETVWPGYLPKGWSLTRDVVAMRRETRPLGLHSPYLTWEREPFSWKRAANLTAVLVLKWKALHELGRIAPNKSVLPLL</sequence>
<dbReference type="EMBL" id="BK013665">
    <property type="protein sequence ID" value="DAD50920.1"/>
    <property type="molecule type" value="Genomic_RNA"/>
</dbReference>
<organism evidence="1 2">
    <name type="scientific">ssRNA phage SRR5467139_2</name>
    <dbReference type="NCBI Taxonomy" id="2786477"/>
    <lineage>
        <taxon>Viruses</taxon>
        <taxon>Riboviria</taxon>
        <taxon>Orthornavirae</taxon>
        <taxon>Lenarviricota</taxon>
        <taxon>Leviviricetes</taxon>
        <taxon>Norzivirales</taxon>
        <taxon>Fiersviridae</taxon>
        <taxon>Niankuvirus</taxon>
        <taxon>Niankuvirus caenivicinum</taxon>
    </lineage>
</organism>